<keyword evidence="4 5" id="KW-0173">Coenzyme A biosynthesis</keyword>
<keyword evidence="5 7" id="KW-0418">Kinase</keyword>
<feature type="binding site" evidence="5">
    <location>
        <begin position="23"/>
        <end position="28"/>
    </location>
    <ligand>
        <name>ATP</name>
        <dbReference type="ChEBI" id="CHEBI:30616"/>
    </ligand>
</feature>
<keyword evidence="3 5" id="KW-0067">ATP-binding</keyword>
<comment type="pathway">
    <text evidence="5">Cofactor biosynthesis; coenzyme A biosynthesis; CoA from (R)-pantothenate: step 5/5.</text>
</comment>
<dbReference type="PROSITE" id="PS51219">
    <property type="entry name" value="DPCK"/>
    <property type="match status" value="1"/>
</dbReference>
<dbReference type="EMBL" id="JACOFW010000005">
    <property type="protein sequence ID" value="MBC3807081.1"/>
    <property type="molecule type" value="Genomic_DNA"/>
</dbReference>
<dbReference type="NCBIfam" id="TIGR00152">
    <property type="entry name" value="dephospho-CoA kinase"/>
    <property type="match status" value="1"/>
</dbReference>
<dbReference type="SUPFAM" id="SSF52540">
    <property type="entry name" value="P-loop containing nucleoside triphosphate hydrolases"/>
    <property type="match status" value="1"/>
</dbReference>
<protein>
    <recommendedName>
        <fullName evidence="5 6">Dephospho-CoA kinase</fullName>
        <ecNumber evidence="5 6">2.7.1.24</ecNumber>
    </recommendedName>
    <alternativeName>
        <fullName evidence="5">Dephosphocoenzyme A kinase</fullName>
    </alternativeName>
</protein>
<name>A0ABR6X2K0_9BURK</name>
<organism evidence="7 8">
    <name type="scientific">Undibacterium seohonense</name>
    <dbReference type="NCBI Taxonomy" id="1344950"/>
    <lineage>
        <taxon>Bacteria</taxon>
        <taxon>Pseudomonadati</taxon>
        <taxon>Pseudomonadota</taxon>
        <taxon>Betaproteobacteria</taxon>
        <taxon>Burkholderiales</taxon>
        <taxon>Oxalobacteraceae</taxon>
        <taxon>Undibacterium</taxon>
    </lineage>
</organism>
<dbReference type="Pfam" id="PF01121">
    <property type="entry name" value="CoaE"/>
    <property type="match status" value="1"/>
</dbReference>
<dbReference type="CDD" id="cd02022">
    <property type="entry name" value="DPCK"/>
    <property type="match status" value="1"/>
</dbReference>
<accession>A0ABR6X2K0</accession>
<evidence type="ECO:0000313" key="8">
    <source>
        <dbReference type="Proteomes" id="UP000648257"/>
    </source>
</evidence>
<evidence type="ECO:0000256" key="3">
    <source>
        <dbReference type="ARBA" id="ARBA00022840"/>
    </source>
</evidence>
<dbReference type="PANTHER" id="PTHR10695:SF46">
    <property type="entry name" value="BIFUNCTIONAL COENZYME A SYNTHASE-RELATED"/>
    <property type="match status" value="1"/>
</dbReference>
<dbReference type="Proteomes" id="UP000648257">
    <property type="component" value="Unassembled WGS sequence"/>
</dbReference>
<dbReference type="EC" id="2.7.1.24" evidence="5 6"/>
<dbReference type="PROSITE" id="PS51257">
    <property type="entry name" value="PROKAR_LIPOPROTEIN"/>
    <property type="match status" value="1"/>
</dbReference>
<dbReference type="Gene3D" id="3.40.50.300">
    <property type="entry name" value="P-loop containing nucleotide triphosphate hydrolases"/>
    <property type="match status" value="1"/>
</dbReference>
<comment type="subcellular location">
    <subcellularLocation>
        <location evidence="5">Cytoplasm</location>
    </subcellularLocation>
</comment>
<dbReference type="PANTHER" id="PTHR10695">
    <property type="entry name" value="DEPHOSPHO-COA KINASE-RELATED"/>
    <property type="match status" value="1"/>
</dbReference>
<comment type="catalytic activity">
    <reaction evidence="5">
        <text>3'-dephospho-CoA + ATP = ADP + CoA + H(+)</text>
        <dbReference type="Rhea" id="RHEA:18245"/>
        <dbReference type="ChEBI" id="CHEBI:15378"/>
        <dbReference type="ChEBI" id="CHEBI:30616"/>
        <dbReference type="ChEBI" id="CHEBI:57287"/>
        <dbReference type="ChEBI" id="CHEBI:57328"/>
        <dbReference type="ChEBI" id="CHEBI:456216"/>
        <dbReference type="EC" id="2.7.1.24"/>
    </reaction>
</comment>
<comment type="function">
    <text evidence="5">Catalyzes the phosphorylation of the 3'-hydroxyl group of dephosphocoenzyme A to form coenzyme A.</text>
</comment>
<keyword evidence="2 5" id="KW-0547">Nucleotide-binding</keyword>
<dbReference type="HAMAP" id="MF_00376">
    <property type="entry name" value="Dephospho_CoA_kinase"/>
    <property type="match status" value="1"/>
</dbReference>
<comment type="caution">
    <text evidence="7">The sequence shown here is derived from an EMBL/GenBank/DDBJ whole genome shotgun (WGS) entry which is preliminary data.</text>
</comment>
<proteinExistence type="inferred from homology"/>
<comment type="similarity">
    <text evidence="1 5">Belongs to the CoaE family.</text>
</comment>
<dbReference type="InterPro" id="IPR001977">
    <property type="entry name" value="Depp_CoAkinase"/>
</dbReference>
<dbReference type="GO" id="GO:0004140">
    <property type="term" value="F:dephospho-CoA kinase activity"/>
    <property type="evidence" value="ECO:0007669"/>
    <property type="project" value="UniProtKB-EC"/>
</dbReference>
<keyword evidence="5" id="KW-0963">Cytoplasm</keyword>
<evidence type="ECO:0000256" key="1">
    <source>
        <dbReference type="ARBA" id="ARBA00009018"/>
    </source>
</evidence>
<sequence>MSNTTKTISVNSSFSVGLTGGIGCGKTTVANFFAELGVSIIDTDLIAHNLTIRGGAAIPAIQKEFGVEFIAEDGAMDRQKMREHVFKNPDAKQQLEKILHPQIRQSCEAEAQMAQGSYLMFVVPLLIESGNWLERVQKVLVVDCAEETQIDRVIKRNRFNREQVLDIMRAQVTREKRLEHADDVINSEQDLSLVRQQVEQLHQKYLKLCKHA</sequence>
<evidence type="ECO:0000256" key="6">
    <source>
        <dbReference type="NCBIfam" id="TIGR00152"/>
    </source>
</evidence>
<reference evidence="7 8" key="1">
    <citation type="submission" date="2020-08" db="EMBL/GenBank/DDBJ databases">
        <title>Novel species isolated from subtropical streams in China.</title>
        <authorList>
            <person name="Lu H."/>
        </authorList>
    </citation>
    <scope>NUCLEOTIDE SEQUENCE [LARGE SCALE GENOMIC DNA]</scope>
    <source>
        <strain evidence="7 8">KACC 16656</strain>
    </source>
</reference>
<evidence type="ECO:0000256" key="5">
    <source>
        <dbReference type="HAMAP-Rule" id="MF_00376"/>
    </source>
</evidence>
<gene>
    <name evidence="5" type="primary">coaE</name>
    <name evidence="7" type="ORF">H8K52_06955</name>
</gene>
<dbReference type="InterPro" id="IPR027417">
    <property type="entry name" value="P-loop_NTPase"/>
</dbReference>
<dbReference type="RefSeq" id="WP_186922161.1">
    <property type="nucleotide sequence ID" value="NZ_JACOFW010000005.1"/>
</dbReference>
<evidence type="ECO:0000256" key="2">
    <source>
        <dbReference type="ARBA" id="ARBA00022741"/>
    </source>
</evidence>
<evidence type="ECO:0000313" key="7">
    <source>
        <dbReference type="EMBL" id="MBC3807081.1"/>
    </source>
</evidence>
<keyword evidence="8" id="KW-1185">Reference proteome</keyword>
<keyword evidence="5 7" id="KW-0808">Transferase</keyword>
<evidence type="ECO:0000256" key="4">
    <source>
        <dbReference type="ARBA" id="ARBA00022993"/>
    </source>
</evidence>